<dbReference type="EnsemblPlants" id="Pp3c24_10990V3.1">
    <property type="protein sequence ID" value="Pp3c24_10990V3.1"/>
    <property type="gene ID" value="Pp3c24_10990"/>
</dbReference>
<comment type="subcellular location">
    <subcellularLocation>
        <location evidence="1">Membrane</location>
        <topology evidence="1">Single-pass membrane protein</topology>
    </subcellularLocation>
</comment>
<evidence type="ECO:0000256" key="2">
    <source>
        <dbReference type="ARBA" id="ARBA00006996"/>
    </source>
</evidence>
<dbReference type="Gramene" id="Pp3c24_10990V3.1">
    <property type="protein sequence ID" value="Pp3c24_10990V3.1"/>
    <property type="gene ID" value="Pp3c24_10990"/>
</dbReference>
<dbReference type="GO" id="GO:0046872">
    <property type="term" value="F:metal ion binding"/>
    <property type="evidence" value="ECO:0007669"/>
    <property type="project" value="UniProtKB-KW"/>
</dbReference>
<keyword evidence="18" id="KW-1185">Reference proteome</keyword>
<dbReference type="GO" id="GO:0016020">
    <property type="term" value="C:membrane"/>
    <property type="evidence" value="ECO:0007669"/>
    <property type="project" value="UniProtKB-SubCell"/>
</dbReference>
<feature type="transmembrane region" description="Helical" evidence="13">
    <location>
        <begin position="6"/>
        <end position="22"/>
    </location>
</feature>
<keyword evidence="6" id="KW-0677">Repeat</keyword>
<sequence>MVLSGLIIGWLVGVVIIARWRYMMDKRNKKRIQKATGIELLNVIDEMDLKKLCEQSLPNHISFLTFEKVEWLNKTLDKFWPSIVEATEKEVKMRLGPMLVAYKPVEISSLTLDKFHLGKTPPKIDGVRIQRFREGQVHMDMEFKWGGSGEIVLNIGFMRTKLPVQLKNLSFFATIRVIFQLSEVIPCISALVVALLPKPKFQIGYKLNVIGGNNANLPGLGDMIEDLVNSTVADQVEWPHRIVVPVGDTPADIMSDLGLKLQGQLKVKVFKAEKLKNKETVGRSDPYVLLFVRVLFKKKTKVIHSNLNPEWMESFLFNVEDTETQTLILQVMDEDIGADKELGIASVPLHDLKPDTEIEITQKLLKSLDTAKVKDKSDRGSITISLKYHPYTKEEQVAAMLAEQNELKAREQMNNGVIGGAMDAVGGGVKMVGSGISAVGSGGSKLVGTGVGAVGSSVGIVGSGVVKASRLVSSGVKRLSSSNRLVSTTSTPVNGSPMHEVNGISKLKEV</sequence>
<dbReference type="SMART" id="SM00239">
    <property type="entry name" value="C2"/>
    <property type="match status" value="1"/>
</dbReference>
<dbReference type="GeneID" id="112276968"/>
<dbReference type="GO" id="GO:0005783">
    <property type="term" value="C:endoplasmic reticulum"/>
    <property type="evidence" value="ECO:0000318"/>
    <property type="project" value="GO_Central"/>
</dbReference>
<dbReference type="InterPro" id="IPR000008">
    <property type="entry name" value="C2_dom"/>
</dbReference>
<dbReference type="PaxDb" id="3218-PP1S16_198V6.1"/>
<evidence type="ECO:0000256" key="5">
    <source>
        <dbReference type="ARBA" id="ARBA00022723"/>
    </source>
</evidence>
<dbReference type="InterPro" id="IPR035892">
    <property type="entry name" value="C2_domain_sf"/>
</dbReference>
<organism evidence="16">
    <name type="scientific">Physcomitrium patens</name>
    <name type="common">Spreading-leaved earth moss</name>
    <name type="synonym">Physcomitrella patens</name>
    <dbReference type="NCBI Taxonomy" id="3218"/>
    <lineage>
        <taxon>Eukaryota</taxon>
        <taxon>Viridiplantae</taxon>
        <taxon>Streptophyta</taxon>
        <taxon>Embryophyta</taxon>
        <taxon>Bryophyta</taxon>
        <taxon>Bryophytina</taxon>
        <taxon>Bryopsida</taxon>
        <taxon>Funariidae</taxon>
        <taxon>Funariales</taxon>
        <taxon>Funariaceae</taxon>
        <taxon>Physcomitrium</taxon>
    </lineage>
</organism>
<evidence type="ECO:0000256" key="7">
    <source>
        <dbReference type="ARBA" id="ARBA00022837"/>
    </source>
</evidence>
<dbReference type="Proteomes" id="UP000006727">
    <property type="component" value="Chromosome 24"/>
</dbReference>
<evidence type="ECO:0000259" key="15">
    <source>
        <dbReference type="PROSITE" id="PS51847"/>
    </source>
</evidence>
<dbReference type="EMBL" id="ABEU02000024">
    <property type="protein sequence ID" value="PNR28318.1"/>
    <property type="molecule type" value="Genomic_DNA"/>
</dbReference>
<dbReference type="PROSITE" id="PS50004">
    <property type="entry name" value="C2"/>
    <property type="match status" value="1"/>
</dbReference>
<feature type="domain" description="C2" evidence="14">
    <location>
        <begin position="245"/>
        <end position="362"/>
    </location>
</feature>
<reference evidence="16 18" key="1">
    <citation type="journal article" date="2008" name="Science">
        <title>The Physcomitrella genome reveals evolutionary insights into the conquest of land by plants.</title>
        <authorList>
            <person name="Rensing S."/>
            <person name="Lang D."/>
            <person name="Zimmer A."/>
            <person name="Terry A."/>
            <person name="Salamov A."/>
            <person name="Shapiro H."/>
            <person name="Nishiyama T."/>
            <person name="Perroud P.-F."/>
            <person name="Lindquist E."/>
            <person name="Kamisugi Y."/>
            <person name="Tanahashi T."/>
            <person name="Sakakibara K."/>
            <person name="Fujita T."/>
            <person name="Oishi K."/>
            <person name="Shin-I T."/>
            <person name="Kuroki Y."/>
            <person name="Toyoda A."/>
            <person name="Suzuki Y."/>
            <person name="Hashimoto A."/>
            <person name="Yamaguchi K."/>
            <person name="Sugano A."/>
            <person name="Kohara Y."/>
            <person name="Fujiyama A."/>
            <person name="Anterola A."/>
            <person name="Aoki S."/>
            <person name="Ashton N."/>
            <person name="Barbazuk W.B."/>
            <person name="Barker E."/>
            <person name="Bennetzen J."/>
            <person name="Bezanilla M."/>
            <person name="Blankenship R."/>
            <person name="Cho S.H."/>
            <person name="Dutcher S."/>
            <person name="Estelle M."/>
            <person name="Fawcett J.A."/>
            <person name="Gundlach H."/>
            <person name="Hanada K."/>
            <person name="Heyl A."/>
            <person name="Hicks K.A."/>
            <person name="Hugh J."/>
            <person name="Lohr M."/>
            <person name="Mayer K."/>
            <person name="Melkozernov A."/>
            <person name="Murata T."/>
            <person name="Nelson D."/>
            <person name="Pils B."/>
            <person name="Prigge M."/>
            <person name="Reiss B."/>
            <person name="Renner T."/>
            <person name="Rombauts S."/>
            <person name="Rushton P."/>
            <person name="Sanderfoot A."/>
            <person name="Schween G."/>
            <person name="Shiu S.-H."/>
            <person name="Stueber K."/>
            <person name="Theodoulou F.L."/>
            <person name="Tu H."/>
            <person name="Van de Peer Y."/>
            <person name="Verrier P.J."/>
            <person name="Waters E."/>
            <person name="Wood A."/>
            <person name="Yang L."/>
            <person name="Cove D."/>
            <person name="Cuming A."/>
            <person name="Hasebe M."/>
            <person name="Lucas S."/>
            <person name="Mishler D.B."/>
            <person name="Reski R."/>
            <person name="Grigoriev I."/>
            <person name="Quatrano R.S."/>
            <person name="Boore J.L."/>
        </authorList>
    </citation>
    <scope>NUCLEOTIDE SEQUENCE [LARGE SCALE GENOMIC DNA]</scope>
    <source>
        <strain evidence="17 18">cv. Gransden 2004</strain>
    </source>
</reference>
<keyword evidence="5" id="KW-0479">Metal-binding</keyword>
<dbReference type="Pfam" id="PF00168">
    <property type="entry name" value="C2"/>
    <property type="match status" value="1"/>
</dbReference>
<dbReference type="GO" id="GO:0008289">
    <property type="term" value="F:lipid binding"/>
    <property type="evidence" value="ECO:0007669"/>
    <property type="project" value="UniProtKB-KW"/>
</dbReference>
<evidence type="ECO:0000259" key="14">
    <source>
        <dbReference type="PROSITE" id="PS50004"/>
    </source>
</evidence>
<keyword evidence="4 13" id="KW-0812">Transmembrane</keyword>
<dbReference type="CDD" id="cd21677">
    <property type="entry name" value="SMP_SYT"/>
    <property type="match status" value="1"/>
</dbReference>
<evidence type="ECO:0000256" key="11">
    <source>
        <dbReference type="ARBA" id="ARBA00023136"/>
    </source>
</evidence>
<feature type="region of interest" description="Disordered" evidence="12">
    <location>
        <begin position="486"/>
        <end position="510"/>
    </location>
</feature>
<dbReference type="Gene3D" id="2.60.40.150">
    <property type="entry name" value="C2 domain"/>
    <property type="match status" value="1"/>
</dbReference>
<dbReference type="AlphaFoldDB" id="A0A2K1IGC1"/>
<feature type="domain" description="SMP-LTD" evidence="15">
    <location>
        <begin position="65"/>
        <end position="247"/>
    </location>
</feature>
<evidence type="ECO:0000256" key="1">
    <source>
        <dbReference type="ARBA" id="ARBA00004167"/>
    </source>
</evidence>
<dbReference type="KEGG" id="ppp:112276968"/>
<evidence type="ECO:0000256" key="4">
    <source>
        <dbReference type="ARBA" id="ARBA00022692"/>
    </source>
</evidence>
<reference evidence="16 18" key="2">
    <citation type="journal article" date="2018" name="Plant J.">
        <title>The Physcomitrella patens chromosome-scale assembly reveals moss genome structure and evolution.</title>
        <authorList>
            <person name="Lang D."/>
            <person name="Ullrich K.K."/>
            <person name="Murat F."/>
            <person name="Fuchs J."/>
            <person name="Jenkins J."/>
            <person name="Haas F.B."/>
            <person name="Piednoel M."/>
            <person name="Gundlach H."/>
            <person name="Van Bel M."/>
            <person name="Meyberg R."/>
            <person name="Vives C."/>
            <person name="Morata J."/>
            <person name="Symeonidi A."/>
            <person name="Hiss M."/>
            <person name="Muchero W."/>
            <person name="Kamisugi Y."/>
            <person name="Saleh O."/>
            <person name="Blanc G."/>
            <person name="Decker E.L."/>
            <person name="van Gessel N."/>
            <person name="Grimwood J."/>
            <person name="Hayes R.D."/>
            <person name="Graham S.W."/>
            <person name="Gunter L.E."/>
            <person name="McDaniel S.F."/>
            <person name="Hoernstein S.N.W."/>
            <person name="Larsson A."/>
            <person name="Li F.W."/>
            <person name="Perroud P.F."/>
            <person name="Phillips J."/>
            <person name="Ranjan P."/>
            <person name="Rokshar D.S."/>
            <person name="Rothfels C.J."/>
            <person name="Schneider L."/>
            <person name="Shu S."/>
            <person name="Stevenson D.W."/>
            <person name="Thummler F."/>
            <person name="Tillich M."/>
            <person name="Villarreal Aguilar J.C."/>
            <person name="Widiez T."/>
            <person name="Wong G.K."/>
            <person name="Wymore A."/>
            <person name="Zhang Y."/>
            <person name="Zimmer A.D."/>
            <person name="Quatrano R.S."/>
            <person name="Mayer K.F.X."/>
            <person name="Goodstein D."/>
            <person name="Casacuberta J.M."/>
            <person name="Vandepoele K."/>
            <person name="Reski R."/>
            <person name="Cuming A.C."/>
            <person name="Tuskan G.A."/>
            <person name="Maumus F."/>
            <person name="Salse J."/>
            <person name="Schmutz J."/>
            <person name="Rensing S.A."/>
        </authorList>
    </citation>
    <scope>NUCLEOTIDE SEQUENCE [LARGE SCALE GENOMIC DNA]</scope>
    <source>
        <strain evidence="17 18">cv. Gransden 2004</strain>
    </source>
</reference>
<evidence type="ECO:0000256" key="8">
    <source>
        <dbReference type="ARBA" id="ARBA00022989"/>
    </source>
</evidence>
<evidence type="ECO:0000313" key="16">
    <source>
        <dbReference type="EMBL" id="PNR28318.1"/>
    </source>
</evidence>
<dbReference type="RefSeq" id="XP_024364590.1">
    <property type="nucleotide sequence ID" value="XM_024508822.2"/>
</dbReference>
<evidence type="ECO:0000256" key="13">
    <source>
        <dbReference type="SAM" id="Phobius"/>
    </source>
</evidence>
<accession>A0A2K1IGC1</accession>
<gene>
    <name evidence="17" type="primary">LOC112276968</name>
    <name evidence="16" type="ORF">PHYPA_028910</name>
</gene>
<evidence type="ECO:0000256" key="6">
    <source>
        <dbReference type="ARBA" id="ARBA00022737"/>
    </source>
</evidence>
<dbReference type="OrthoDB" id="67700at2759"/>
<dbReference type="InterPro" id="IPR031468">
    <property type="entry name" value="SMP_LBD"/>
</dbReference>
<dbReference type="SUPFAM" id="SSF49562">
    <property type="entry name" value="C2 domain (Calcium/lipid-binding domain, CaLB)"/>
    <property type="match status" value="1"/>
</dbReference>
<dbReference type="STRING" id="3218.A0A2K1IGC1"/>
<dbReference type="FunCoup" id="A0A2K1IGC1">
    <property type="interactions" value="3330"/>
</dbReference>
<dbReference type="PANTHER" id="PTHR10774:SF190">
    <property type="entry name" value="C2 CALCIUM_LIPID-BINDING ENDONUCLEASE_EXONUCLEASE_PHOSPHATASE-RELATED"/>
    <property type="match status" value="1"/>
</dbReference>
<dbReference type="CDD" id="cd00030">
    <property type="entry name" value="C2"/>
    <property type="match status" value="1"/>
</dbReference>
<comment type="similarity">
    <text evidence="2">Belongs to the synaptotagmin family.</text>
</comment>
<dbReference type="GO" id="GO:0006869">
    <property type="term" value="P:lipid transport"/>
    <property type="evidence" value="ECO:0007669"/>
    <property type="project" value="UniProtKB-KW"/>
</dbReference>
<name>A0A2K1IGC1_PHYPA</name>
<protein>
    <submittedName>
        <fullName evidence="16 17">Uncharacterized protein</fullName>
    </submittedName>
</protein>
<dbReference type="Pfam" id="PF17047">
    <property type="entry name" value="SMP_LBD"/>
    <property type="match status" value="1"/>
</dbReference>
<keyword evidence="7" id="KW-0106">Calcium</keyword>
<evidence type="ECO:0000256" key="12">
    <source>
        <dbReference type="SAM" id="MobiDB-lite"/>
    </source>
</evidence>
<evidence type="ECO:0000256" key="10">
    <source>
        <dbReference type="ARBA" id="ARBA00023121"/>
    </source>
</evidence>
<keyword evidence="10" id="KW-0446">Lipid-binding</keyword>
<dbReference type="OMA" id="MWPFIAD"/>
<dbReference type="PANTHER" id="PTHR10774">
    <property type="entry name" value="EXTENDED SYNAPTOTAGMIN-RELATED"/>
    <property type="match status" value="1"/>
</dbReference>
<dbReference type="EnsemblPlants" id="Pp3c24_10990V3.2">
    <property type="protein sequence ID" value="Pp3c24_10990V3.2"/>
    <property type="gene ID" value="Pp3c24_10990"/>
</dbReference>
<keyword evidence="8 13" id="KW-1133">Transmembrane helix</keyword>
<keyword evidence="3" id="KW-0813">Transport</keyword>
<evidence type="ECO:0000313" key="17">
    <source>
        <dbReference type="EnsemblPlants" id="Pp3c24_10990V3.1"/>
    </source>
</evidence>
<evidence type="ECO:0000256" key="3">
    <source>
        <dbReference type="ARBA" id="ARBA00022448"/>
    </source>
</evidence>
<evidence type="ECO:0000256" key="9">
    <source>
        <dbReference type="ARBA" id="ARBA00023055"/>
    </source>
</evidence>
<dbReference type="Gramene" id="Pp3c24_10990V3.2">
    <property type="protein sequence ID" value="Pp3c24_10990V3.2"/>
    <property type="gene ID" value="Pp3c24_10990"/>
</dbReference>
<dbReference type="PROSITE" id="PS51847">
    <property type="entry name" value="SMP"/>
    <property type="match status" value="1"/>
</dbReference>
<evidence type="ECO:0000313" key="18">
    <source>
        <dbReference type="Proteomes" id="UP000006727"/>
    </source>
</evidence>
<reference evidence="17" key="3">
    <citation type="submission" date="2020-12" db="UniProtKB">
        <authorList>
            <consortium name="EnsemblPlants"/>
        </authorList>
    </citation>
    <scope>IDENTIFICATION</scope>
</reference>
<feature type="transmembrane region" description="Helical" evidence="13">
    <location>
        <begin position="169"/>
        <end position="196"/>
    </location>
</feature>
<keyword evidence="9" id="KW-0445">Lipid transport</keyword>
<keyword evidence="11 13" id="KW-0472">Membrane</keyword>
<dbReference type="InterPro" id="IPR039010">
    <property type="entry name" value="Synaptotagmin_SMP"/>
</dbReference>
<dbReference type="InterPro" id="IPR045050">
    <property type="entry name" value="Synaptotagmin_plant"/>
</dbReference>
<proteinExistence type="inferred from homology"/>